<gene>
    <name evidence="2" type="ORF">I7I53_00907</name>
</gene>
<name>A0A8A1LMD5_AJEC8</name>
<proteinExistence type="predicted"/>
<feature type="transmembrane region" description="Helical" evidence="1">
    <location>
        <begin position="28"/>
        <end position="48"/>
    </location>
</feature>
<reference evidence="2" key="1">
    <citation type="submission" date="2021-01" db="EMBL/GenBank/DDBJ databases">
        <title>Chromosome-level genome assembly of a human fungal pathogen reveals clustering of transcriptionally co-regulated genes.</title>
        <authorList>
            <person name="Voorhies M."/>
            <person name="Cohen S."/>
            <person name="Shea T.P."/>
            <person name="Petrus S."/>
            <person name="Munoz J.F."/>
            <person name="Poplawski S."/>
            <person name="Goldman W.E."/>
            <person name="Michael T."/>
            <person name="Cuomo C.A."/>
            <person name="Sil A."/>
            <person name="Beyhan S."/>
        </authorList>
    </citation>
    <scope>NUCLEOTIDE SEQUENCE</scope>
    <source>
        <strain evidence="2">H88</strain>
    </source>
</reference>
<evidence type="ECO:0000313" key="2">
    <source>
        <dbReference type="EMBL" id="QSS53604.1"/>
    </source>
</evidence>
<accession>A0A8A1LMD5</accession>
<dbReference type="AlphaFoldDB" id="A0A8A1LMD5"/>
<dbReference type="Proteomes" id="UP000663419">
    <property type="component" value="Chromosome 3"/>
</dbReference>
<protein>
    <submittedName>
        <fullName evidence="2">Uncharacterized protein</fullName>
    </submittedName>
</protein>
<evidence type="ECO:0000313" key="3">
    <source>
        <dbReference type="Proteomes" id="UP000663419"/>
    </source>
</evidence>
<dbReference type="VEuPathDB" id="FungiDB:I7I53_00907"/>
<organism evidence="2 3">
    <name type="scientific">Ajellomyces capsulatus (strain H88)</name>
    <name type="common">Darling's disease fungus</name>
    <name type="synonym">Histoplasma capsulatum</name>
    <dbReference type="NCBI Taxonomy" id="544711"/>
    <lineage>
        <taxon>Eukaryota</taxon>
        <taxon>Fungi</taxon>
        <taxon>Dikarya</taxon>
        <taxon>Ascomycota</taxon>
        <taxon>Pezizomycotina</taxon>
        <taxon>Eurotiomycetes</taxon>
        <taxon>Eurotiomycetidae</taxon>
        <taxon>Onygenales</taxon>
        <taxon>Ajellomycetaceae</taxon>
        <taxon>Histoplasma</taxon>
    </lineage>
</organism>
<evidence type="ECO:0000256" key="1">
    <source>
        <dbReference type="SAM" id="Phobius"/>
    </source>
</evidence>
<keyword evidence="1" id="KW-0812">Transmembrane</keyword>
<sequence length="81" mass="9391">MQGCISNGDVEHQEEIIQASPRLRFLDMIMGAGEIYLILLWCFCKMVVFPLSFRVNETNPCAIIYKRMCVFAVLGEERDMR</sequence>
<keyword evidence="1" id="KW-1133">Transmembrane helix</keyword>
<dbReference type="EMBL" id="CP069104">
    <property type="protein sequence ID" value="QSS53604.1"/>
    <property type="molecule type" value="Genomic_DNA"/>
</dbReference>
<keyword evidence="1" id="KW-0472">Membrane</keyword>